<name>A0ABN2A570_9ACTN</name>
<evidence type="ECO:0000313" key="2">
    <source>
        <dbReference type="Proteomes" id="UP001501470"/>
    </source>
</evidence>
<dbReference type="SUPFAM" id="SSF53254">
    <property type="entry name" value="Phosphoglycerate mutase-like"/>
    <property type="match status" value="1"/>
</dbReference>
<accession>A0ABN2A570</accession>
<dbReference type="Proteomes" id="UP001501470">
    <property type="component" value="Unassembled WGS sequence"/>
</dbReference>
<dbReference type="RefSeq" id="WP_344502205.1">
    <property type="nucleotide sequence ID" value="NZ_BAAAQD010000004.1"/>
</dbReference>
<dbReference type="CDD" id="cd07067">
    <property type="entry name" value="HP_PGM_like"/>
    <property type="match status" value="1"/>
</dbReference>
<gene>
    <name evidence="1" type="ORF">GCM10009827_027350</name>
</gene>
<proteinExistence type="predicted"/>
<comment type="caution">
    <text evidence="1">The sequence shown here is derived from an EMBL/GenBank/DDBJ whole genome shotgun (WGS) entry which is preliminary data.</text>
</comment>
<dbReference type="InterPro" id="IPR013078">
    <property type="entry name" value="His_Pase_superF_clade-1"/>
</dbReference>
<dbReference type="PANTHER" id="PTHR48100">
    <property type="entry name" value="BROAD-SPECIFICITY PHOSPHATASE YOR283W-RELATED"/>
    <property type="match status" value="1"/>
</dbReference>
<evidence type="ECO:0000313" key="1">
    <source>
        <dbReference type="EMBL" id="GAA1511616.1"/>
    </source>
</evidence>
<keyword evidence="2" id="KW-1185">Reference proteome</keyword>
<reference evidence="1 2" key="1">
    <citation type="journal article" date="2019" name="Int. J. Syst. Evol. Microbiol.">
        <title>The Global Catalogue of Microorganisms (GCM) 10K type strain sequencing project: providing services to taxonomists for standard genome sequencing and annotation.</title>
        <authorList>
            <consortium name="The Broad Institute Genomics Platform"/>
            <consortium name="The Broad Institute Genome Sequencing Center for Infectious Disease"/>
            <person name="Wu L."/>
            <person name="Ma J."/>
        </authorList>
    </citation>
    <scope>NUCLEOTIDE SEQUENCE [LARGE SCALE GENOMIC DNA]</scope>
    <source>
        <strain evidence="1 2">JCM 15933</strain>
    </source>
</reference>
<dbReference type="Gene3D" id="3.40.50.1240">
    <property type="entry name" value="Phosphoglycerate mutase-like"/>
    <property type="match status" value="1"/>
</dbReference>
<dbReference type="EMBL" id="BAAAQD010000004">
    <property type="protein sequence ID" value="GAA1511616.1"/>
    <property type="molecule type" value="Genomic_DNA"/>
</dbReference>
<dbReference type="SMART" id="SM00855">
    <property type="entry name" value="PGAM"/>
    <property type="match status" value="1"/>
</dbReference>
<organism evidence="1 2">
    <name type="scientific">Dactylosporangium maewongense</name>
    <dbReference type="NCBI Taxonomy" id="634393"/>
    <lineage>
        <taxon>Bacteria</taxon>
        <taxon>Bacillati</taxon>
        <taxon>Actinomycetota</taxon>
        <taxon>Actinomycetes</taxon>
        <taxon>Micromonosporales</taxon>
        <taxon>Micromonosporaceae</taxon>
        <taxon>Dactylosporangium</taxon>
    </lineage>
</organism>
<protein>
    <submittedName>
        <fullName evidence="1">Acid phosphatase</fullName>
    </submittedName>
</protein>
<dbReference type="Pfam" id="PF00300">
    <property type="entry name" value="His_Phos_1"/>
    <property type="match status" value="1"/>
</dbReference>
<sequence>MGDIVVVRHGQTEWSAAGRHTSRTDLDLTPAGERQGRALSRAFMTAGFVAVVSSPRRRALRTAELAGLTVTEVDADVAEWDYGTYEGLTTPEIRAERPDWDLWTDGCPGGETPEQVTIRLDRFLARVRPMLVVGDVAVVSHGHASRALASRWIGESVAFGARLSLDTATLSTLGHEHDLPSIRTWNTTI</sequence>
<dbReference type="InterPro" id="IPR029033">
    <property type="entry name" value="His_PPase_superfam"/>
</dbReference>
<dbReference type="InterPro" id="IPR050275">
    <property type="entry name" value="PGM_Phosphatase"/>
</dbReference>
<dbReference type="PANTHER" id="PTHR48100:SF15">
    <property type="entry name" value="SEDOHEPTULOSE 1,7-BISPHOSPHATASE"/>
    <property type="match status" value="1"/>
</dbReference>